<keyword evidence="3 11" id="KW-0489">Methyltransferase</keyword>
<dbReference type="InterPro" id="IPR023267">
    <property type="entry name" value="RCMT"/>
</dbReference>
<dbReference type="GO" id="GO:0031167">
    <property type="term" value="P:rRNA methylation"/>
    <property type="evidence" value="ECO:0007669"/>
    <property type="project" value="TreeGrafter"/>
</dbReference>
<dbReference type="GO" id="GO:0005762">
    <property type="term" value="C:mitochondrial large ribosomal subunit"/>
    <property type="evidence" value="ECO:0007669"/>
    <property type="project" value="TreeGrafter"/>
</dbReference>
<evidence type="ECO:0000256" key="6">
    <source>
        <dbReference type="ARBA" id="ARBA00022884"/>
    </source>
</evidence>
<evidence type="ECO:0000313" key="14">
    <source>
        <dbReference type="Proteomes" id="UP001163046"/>
    </source>
</evidence>
<keyword evidence="2" id="KW-0698">rRNA processing</keyword>
<dbReference type="InterPro" id="IPR029063">
    <property type="entry name" value="SAM-dependent_MTases_sf"/>
</dbReference>
<dbReference type="PANTHER" id="PTHR22808:SF3">
    <property type="entry name" value="5-METHYLCYTOSINE RRNA METHYLTRANSFERASE NSUN4"/>
    <property type="match status" value="1"/>
</dbReference>
<dbReference type="GO" id="GO:0003723">
    <property type="term" value="F:RNA binding"/>
    <property type="evidence" value="ECO:0007669"/>
    <property type="project" value="UniProtKB-UniRule"/>
</dbReference>
<dbReference type="Gene3D" id="3.40.50.150">
    <property type="entry name" value="Vaccinia Virus protein VP39"/>
    <property type="match status" value="1"/>
</dbReference>
<dbReference type="InterPro" id="IPR049560">
    <property type="entry name" value="MeTrfase_RsmB-F_NOP2_cat"/>
</dbReference>
<dbReference type="Gene3D" id="6.20.240.40">
    <property type="match status" value="1"/>
</dbReference>
<sequence>MFRRISTQNSFAHPFLAVFGKRYYKKKSWKMQRKKASSLENFQTFYAEQFGEDWPSLFESLKLPTQHCAVVNRFSTHREAHAKLSSITAVQRHNIPPFNSTPNEDEDDQNQFQLPCYLPSSENIRFPKQEKTSNGYFDYYLLDASSLLPVLALDLNPESTVLDMCAAPGGKSVLISQFLSINGCLVTSEVVNHRRANLIQVIKDYIPKISKTKDLVQVRNLTGYKYGEYEPCTYDRVLLDVPCSSERHNLQTNFEFSLWSDQHSKANANMQRKLLMSALQTVVPGGIVVYSTCSMSPLENDGVIDDVLSKCSEDKRLKIEVVNSHFASHSLADMFNYRTTRNGVLVFPSKTKNWGPMYFCKLRRFAIESEVDSQYRI</sequence>
<dbReference type="PANTHER" id="PTHR22808">
    <property type="entry name" value="NCL1 YEAST -RELATED NOL1/NOP2/FMU SUN DOMAIN-CONTAINING"/>
    <property type="match status" value="1"/>
</dbReference>
<evidence type="ECO:0000256" key="7">
    <source>
        <dbReference type="ARBA" id="ARBA00022946"/>
    </source>
</evidence>
<feature type="binding site" evidence="11">
    <location>
        <position position="240"/>
    </location>
    <ligand>
        <name>S-adenosyl-L-methionine</name>
        <dbReference type="ChEBI" id="CHEBI:59789"/>
    </ligand>
</feature>
<evidence type="ECO:0000256" key="1">
    <source>
        <dbReference type="ARBA" id="ARBA00004173"/>
    </source>
</evidence>
<protein>
    <recommendedName>
        <fullName evidence="9">NOL1/NOP2/Sun domain family member 4</fullName>
    </recommendedName>
</protein>
<reference evidence="13" key="1">
    <citation type="submission" date="2023-01" db="EMBL/GenBank/DDBJ databases">
        <title>Genome assembly of the deep-sea coral Lophelia pertusa.</title>
        <authorList>
            <person name="Herrera S."/>
            <person name="Cordes E."/>
        </authorList>
    </citation>
    <scope>NUCLEOTIDE SEQUENCE</scope>
    <source>
        <strain evidence="13">USNM1676648</strain>
        <tissue evidence="13">Polyp</tissue>
    </source>
</reference>
<dbReference type="OrthoDB" id="8020218at2759"/>
<dbReference type="SUPFAM" id="SSF53335">
    <property type="entry name" value="S-adenosyl-L-methionine-dependent methyltransferases"/>
    <property type="match status" value="1"/>
</dbReference>
<evidence type="ECO:0000256" key="11">
    <source>
        <dbReference type="PROSITE-ProRule" id="PRU01023"/>
    </source>
</evidence>
<dbReference type="Pfam" id="PF01189">
    <property type="entry name" value="Methyltr_RsmB-F"/>
    <property type="match status" value="1"/>
</dbReference>
<name>A0A9X0CEG9_9CNID</name>
<feature type="active site" description="Nucleophile" evidence="11">
    <location>
        <position position="293"/>
    </location>
</feature>
<organism evidence="13 14">
    <name type="scientific">Desmophyllum pertusum</name>
    <dbReference type="NCBI Taxonomy" id="174260"/>
    <lineage>
        <taxon>Eukaryota</taxon>
        <taxon>Metazoa</taxon>
        <taxon>Cnidaria</taxon>
        <taxon>Anthozoa</taxon>
        <taxon>Hexacorallia</taxon>
        <taxon>Scleractinia</taxon>
        <taxon>Caryophylliina</taxon>
        <taxon>Caryophylliidae</taxon>
        <taxon>Desmophyllum</taxon>
    </lineage>
</organism>
<keyword evidence="8" id="KW-0496">Mitochondrion</keyword>
<dbReference type="InterPro" id="IPR001678">
    <property type="entry name" value="MeTrfase_RsmB-F_NOP2_dom"/>
</dbReference>
<gene>
    <name evidence="13" type="primary">NSUN4</name>
    <name evidence="13" type="ORF">OS493_033869</name>
</gene>
<evidence type="ECO:0000256" key="5">
    <source>
        <dbReference type="ARBA" id="ARBA00022691"/>
    </source>
</evidence>
<keyword evidence="4 11" id="KW-0808">Transferase</keyword>
<evidence type="ECO:0000256" key="3">
    <source>
        <dbReference type="ARBA" id="ARBA00022603"/>
    </source>
</evidence>
<comment type="similarity">
    <text evidence="11">Belongs to the class I-like SAM-binding methyltransferase superfamily. RsmB/NOP family.</text>
</comment>
<keyword evidence="5 11" id="KW-0949">S-adenosyl-L-methionine</keyword>
<keyword evidence="7" id="KW-0809">Transit peptide</keyword>
<feature type="domain" description="SAM-dependent MTase RsmB/NOP-type" evidence="12">
    <location>
        <begin position="57"/>
        <end position="365"/>
    </location>
</feature>
<dbReference type="AlphaFoldDB" id="A0A9X0CEG9"/>
<comment type="caution">
    <text evidence="13">The sequence shown here is derived from an EMBL/GenBank/DDBJ whole genome shotgun (WGS) entry which is preliminary data.</text>
</comment>
<feature type="binding site" evidence="11">
    <location>
        <begin position="165"/>
        <end position="171"/>
    </location>
    <ligand>
        <name>S-adenosyl-L-methionine</name>
        <dbReference type="ChEBI" id="CHEBI:59789"/>
    </ligand>
</feature>
<evidence type="ECO:0000256" key="8">
    <source>
        <dbReference type="ARBA" id="ARBA00023128"/>
    </source>
</evidence>
<dbReference type="GO" id="GO:0008173">
    <property type="term" value="F:RNA methyltransferase activity"/>
    <property type="evidence" value="ECO:0007669"/>
    <property type="project" value="InterPro"/>
</dbReference>
<evidence type="ECO:0000256" key="2">
    <source>
        <dbReference type="ARBA" id="ARBA00022552"/>
    </source>
</evidence>
<comment type="subcellular location">
    <subcellularLocation>
        <location evidence="1">Mitochondrion</location>
    </subcellularLocation>
</comment>
<evidence type="ECO:0000259" key="12">
    <source>
        <dbReference type="PROSITE" id="PS51686"/>
    </source>
</evidence>
<evidence type="ECO:0000256" key="4">
    <source>
        <dbReference type="ARBA" id="ARBA00022679"/>
    </source>
</evidence>
<evidence type="ECO:0000256" key="9">
    <source>
        <dbReference type="ARBA" id="ARBA00042050"/>
    </source>
</evidence>
<comment type="catalytic activity">
    <reaction evidence="10">
        <text>a cytidine in rRNA + S-adenosyl-L-methionine = a 5-methylcytidine in rRNA + S-adenosyl-L-homocysteine + H(+)</text>
        <dbReference type="Rhea" id="RHEA:61484"/>
        <dbReference type="Rhea" id="RHEA-COMP:15836"/>
        <dbReference type="Rhea" id="RHEA-COMP:15837"/>
        <dbReference type="ChEBI" id="CHEBI:15378"/>
        <dbReference type="ChEBI" id="CHEBI:57856"/>
        <dbReference type="ChEBI" id="CHEBI:59789"/>
        <dbReference type="ChEBI" id="CHEBI:74483"/>
        <dbReference type="ChEBI" id="CHEBI:82748"/>
    </reaction>
</comment>
<evidence type="ECO:0000313" key="13">
    <source>
        <dbReference type="EMBL" id="KAJ7321761.1"/>
    </source>
</evidence>
<proteinExistence type="inferred from homology"/>
<dbReference type="Proteomes" id="UP001163046">
    <property type="component" value="Unassembled WGS sequence"/>
</dbReference>
<evidence type="ECO:0000256" key="10">
    <source>
        <dbReference type="ARBA" id="ARBA00049302"/>
    </source>
</evidence>
<dbReference type="PROSITE" id="PS51686">
    <property type="entry name" value="SAM_MT_RSMB_NOP"/>
    <property type="match status" value="1"/>
</dbReference>
<comment type="caution">
    <text evidence="11">Lacks conserved residue(s) required for the propagation of feature annotation.</text>
</comment>
<dbReference type="PRINTS" id="PR02008">
    <property type="entry name" value="RCMTFAMILY"/>
</dbReference>
<keyword evidence="6 11" id="KW-0694">RNA-binding</keyword>
<keyword evidence="14" id="KW-1185">Reference proteome</keyword>
<accession>A0A9X0CEG9</accession>
<dbReference type="EMBL" id="MU827823">
    <property type="protein sequence ID" value="KAJ7321761.1"/>
    <property type="molecule type" value="Genomic_DNA"/>
</dbReference>
<feature type="binding site" evidence="11">
    <location>
        <position position="189"/>
    </location>
    <ligand>
        <name>S-adenosyl-L-methionine</name>
        <dbReference type="ChEBI" id="CHEBI:59789"/>
    </ligand>
</feature>